<proteinExistence type="predicted"/>
<dbReference type="Proteomes" id="UP000637002">
    <property type="component" value="Unassembled WGS sequence"/>
</dbReference>
<gene>
    <name evidence="1" type="ORF">GCM10010994_45190</name>
</gene>
<organism evidence="1 2">
    <name type="scientific">Chelatococcus reniformis</name>
    <dbReference type="NCBI Taxonomy" id="1494448"/>
    <lineage>
        <taxon>Bacteria</taxon>
        <taxon>Pseudomonadati</taxon>
        <taxon>Pseudomonadota</taxon>
        <taxon>Alphaproteobacteria</taxon>
        <taxon>Hyphomicrobiales</taxon>
        <taxon>Chelatococcaceae</taxon>
        <taxon>Chelatococcus</taxon>
    </lineage>
</organism>
<sequence length="329" mass="36469">MANTTACKFLESLQRFDLAMLLKHCQATLAESEVDNGFFTDLVDEAIVDAPMPIGEALNKLPPQDRKRIAEAIASAYPKKRAPDDIVIRATDATIGGAAALLAELLIHRGMMIDVATGGARIQEVDDYYQAREIRIRQAIPEGVRYENPHDDLWDWYRHWSADLPQYKDRRFYVRQLFGPAIDAISNRSSLPSEPREPTGWERVDRALSKARTRLETTSAEEDCQAIGLLCREIIISLAQAVFNPAIHESLDGIRPSETDANRMLEGYIAHVFPGASNKEVRAHARASLALALNLQHRRTATQQLAALCVEATASTTAVISIIARANAD</sequence>
<dbReference type="AlphaFoldDB" id="A0A916US25"/>
<evidence type="ECO:0000313" key="1">
    <source>
        <dbReference type="EMBL" id="GGC82234.1"/>
    </source>
</evidence>
<dbReference type="EMBL" id="BMGG01000008">
    <property type="protein sequence ID" value="GGC82234.1"/>
    <property type="molecule type" value="Genomic_DNA"/>
</dbReference>
<evidence type="ECO:0000313" key="2">
    <source>
        <dbReference type="Proteomes" id="UP000637002"/>
    </source>
</evidence>
<comment type="caution">
    <text evidence="1">The sequence shown here is derived from an EMBL/GenBank/DDBJ whole genome shotgun (WGS) entry which is preliminary data.</text>
</comment>
<protein>
    <submittedName>
        <fullName evidence="1">Uncharacterized protein</fullName>
    </submittedName>
</protein>
<accession>A0A916US25</accession>
<reference evidence="1" key="2">
    <citation type="submission" date="2020-09" db="EMBL/GenBank/DDBJ databases">
        <authorList>
            <person name="Sun Q."/>
            <person name="Zhou Y."/>
        </authorList>
    </citation>
    <scope>NUCLEOTIDE SEQUENCE</scope>
    <source>
        <strain evidence="1">CGMCC 1.12919</strain>
    </source>
</reference>
<keyword evidence="2" id="KW-1185">Reference proteome</keyword>
<dbReference type="RefSeq" id="WP_188611422.1">
    <property type="nucleotide sequence ID" value="NZ_BMGG01000008.1"/>
</dbReference>
<name>A0A916US25_9HYPH</name>
<reference evidence="1" key="1">
    <citation type="journal article" date="2014" name="Int. J. Syst. Evol. Microbiol.">
        <title>Complete genome sequence of Corynebacterium casei LMG S-19264T (=DSM 44701T), isolated from a smear-ripened cheese.</title>
        <authorList>
            <consortium name="US DOE Joint Genome Institute (JGI-PGF)"/>
            <person name="Walter F."/>
            <person name="Albersmeier A."/>
            <person name="Kalinowski J."/>
            <person name="Ruckert C."/>
        </authorList>
    </citation>
    <scope>NUCLEOTIDE SEQUENCE</scope>
    <source>
        <strain evidence="1">CGMCC 1.12919</strain>
    </source>
</reference>